<dbReference type="Gene3D" id="3.20.20.30">
    <property type="entry name" value="Luciferase-like domain"/>
    <property type="match status" value="1"/>
</dbReference>
<dbReference type="AlphaFoldDB" id="A0A8J3MYC5"/>
<organism evidence="6 7">
    <name type="scientific">Ktedonospora formicarum</name>
    <dbReference type="NCBI Taxonomy" id="2778364"/>
    <lineage>
        <taxon>Bacteria</taxon>
        <taxon>Bacillati</taxon>
        <taxon>Chloroflexota</taxon>
        <taxon>Ktedonobacteria</taxon>
        <taxon>Ktedonobacterales</taxon>
        <taxon>Ktedonobacteraceae</taxon>
        <taxon>Ktedonospora</taxon>
    </lineage>
</organism>
<proteinExistence type="predicted"/>
<accession>A0A8J3MYC5</accession>
<keyword evidence="1" id="KW-0285">Flavoprotein</keyword>
<evidence type="ECO:0000256" key="4">
    <source>
        <dbReference type="ARBA" id="ARBA00023033"/>
    </source>
</evidence>
<dbReference type="Pfam" id="PF00296">
    <property type="entry name" value="Bac_luciferase"/>
    <property type="match status" value="1"/>
</dbReference>
<evidence type="ECO:0000256" key="1">
    <source>
        <dbReference type="ARBA" id="ARBA00022630"/>
    </source>
</evidence>
<keyword evidence="4" id="KW-0503">Monooxygenase</keyword>
<dbReference type="SUPFAM" id="SSF51679">
    <property type="entry name" value="Bacterial luciferase-like"/>
    <property type="match status" value="1"/>
</dbReference>
<reference evidence="6" key="1">
    <citation type="submission" date="2020-10" db="EMBL/GenBank/DDBJ databases">
        <title>Taxonomic study of unclassified bacteria belonging to the class Ktedonobacteria.</title>
        <authorList>
            <person name="Yabe S."/>
            <person name="Wang C.M."/>
            <person name="Zheng Y."/>
            <person name="Sakai Y."/>
            <person name="Cavaletti L."/>
            <person name="Monciardini P."/>
            <person name="Donadio S."/>
        </authorList>
    </citation>
    <scope>NUCLEOTIDE SEQUENCE</scope>
    <source>
        <strain evidence="6">SOSP1-1</strain>
    </source>
</reference>
<dbReference type="PANTHER" id="PTHR42847:SF8">
    <property type="entry name" value="CONSERVED PROTEIN"/>
    <property type="match status" value="1"/>
</dbReference>
<keyword evidence="2" id="KW-0288">FMN</keyword>
<protein>
    <recommendedName>
        <fullName evidence="5">Luciferase-like domain-containing protein</fullName>
    </recommendedName>
</protein>
<evidence type="ECO:0000259" key="5">
    <source>
        <dbReference type="Pfam" id="PF00296"/>
    </source>
</evidence>
<name>A0A8J3MYC5_9CHLR</name>
<keyword evidence="7" id="KW-1185">Reference proteome</keyword>
<evidence type="ECO:0000313" key="6">
    <source>
        <dbReference type="EMBL" id="GHO49505.1"/>
    </source>
</evidence>
<dbReference type="CDD" id="cd01097">
    <property type="entry name" value="Tetrahydromethanopterin_reductase"/>
    <property type="match status" value="1"/>
</dbReference>
<evidence type="ECO:0000313" key="7">
    <source>
        <dbReference type="Proteomes" id="UP000612362"/>
    </source>
</evidence>
<evidence type="ECO:0000256" key="2">
    <source>
        <dbReference type="ARBA" id="ARBA00022643"/>
    </source>
</evidence>
<keyword evidence="3" id="KW-0560">Oxidoreductase</keyword>
<dbReference type="GO" id="GO:0046306">
    <property type="term" value="P:alkanesulfonate catabolic process"/>
    <property type="evidence" value="ECO:0007669"/>
    <property type="project" value="TreeGrafter"/>
</dbReference>
<comment type="caution">
    <text evidence="6">The sequence shown here is derived from an EMBL/GenBank/DDBJ whole genome shotgun (WGS) entry which is preliminary data.</text>
</comment>
<dbReference type="RefSeq" id="WP_220198620.1">
    <property type="nucleotide sequence ID" value="NZ_BNJF01000005.1"/>
</dbReference>
<dbReference type="GO" id="GO:0008726">
    <property type="term" value="F:alkanesulfonate monooxygenase activity"/>
    <property type="evidence" value="ECO:0007669"/>
    <property type="project" value="TreeGrafter"/>
</dbReference>
<dbReference type="PANTHER" id="PTHR42847">
    <property type="entry name" value="ALKANESULFONATE MONOOXYGENASE"/>
    <property type="match status" value="1"/>
</dbReference>
<feature type="domain" description="Luciferase-like" evidence="5">
    <location>
        <begin position="38"/>
        <end position="230"/>
    </location>
</feature>
<dbReference type="InterPro" id="IPR050172">
    <property type="entry name" value="SsuD_RutA_monooxygenase"/>
</dbReference>
<sequence>MSSIEFGLLLPAIPHRGMTREIYLKRIRESLDIVTGHFHSIWYVDHLQFQDAPVLEGWTALTYMAACYPSFHFGNVVLAQSFRNPALLAKMVATAQYMSEGRFILGIGAGWHQEEYDAYGFPYPTPGVRVEQLEETLTILKALWTQPQATVEGKHYHVLNAVCEPKPDPLPRIMVGGERPRMLRLIARHADEWNISQEGIARYRELVKECEKACAAVGRDPATLRRSWFGGCLCVPEGTDMSSVDMSLVKSPNALVGTPRQIIEKLKPFIDLGVVSFQLKNEGFPDTTSLRLLVDEVLPRLNA</sequence>
<dbReference type="InterPro" id="IPR011251">
    <property type="entry name" value="Luciferase-like_dom"/>
</dbReference>
<evidence type="ECO:0000256" key="3">
    <source>
        <dbReference type="ARBA" id="ARBA00023002"/>
    </source>
</evidence>
<dbReference type="EMBL" id="BNJF01000005">
    <property type="protein sequence ID" value="GHO49505.1"/>
    <property type="molecule type" value="Genomic_DNA"/>
</dbReference>
<gene>
    <name evidence="6" type="ORF">KSX_76680</name>
</gene>
<dbReference type="Proteomes" id="UP000612362">
    <property type="component" value="Unassembled WGS sequence"/>
</dbReference>
<dbReference type="InterPro" id="IPR036661">
    <property type="entry name" value="Luciferase-like_sf"/>
</dbReference>